<accession>B0BXV9</accession>
<gene>
    <name evidence="1" type="ordered locus">RrIowa_0848</name>
</gene>
<evidence type="ECO:0000313" key="1">
    <source>
        <dbReference type="EMBL" id="ABY72685.1"/>
    </source>
</evidence>
<organism evidence="1 2">
    <name type="scientific">Rickettsia rickettsii (strain Iowa)</name>
    <dbReference type="NCBI Taxonomy" id="452659"/>
    <lineage>
        <taxon>Bacteria</taxon>
        <taxon>Pseudomonadati</taxon>
        <taxon>Pseudomonadota</taxon>
        <taxon>Alphaproteobacteria</taxon>
        <taxon>Rickettsiales</taxon>
        <taxon>Rickettsiaceae</taxon>
        <taxon>Rickettsieae</taxon>
        <taxon>Rickettsia</taxon>
        <taxon>spotted fever group</taxon>
    </lineage>
</organism>
<dbReference type="EMBL" id="CP000766">
    <property type="protein sequence ID" value="ABY72685.1"/>
    <property type="molecule type" value="Genomic_DNA"/>
</dbReference>
<proteinExistence type="predicted"/>
<reference evidence="1 2" key="1">
    <citation type="journal article" date="2008" name="Infect. Immun.">
        <title>Genomic comparison of virulent Rickettsia rickettsii Sheila Smith and avirulent Rickettsia rickettsii Iowa.</title>
        <authorList>
            <person name="Ellison D.W."/>
            <person name="Clark T.R."/>
            <person name="Sturdevant D.E."/>
            <person name="Virtaneva K."/>
            <person name="Porcella S.F."/>
            <person name="Hackstadt T."/>
        </authorList>
    </citation>
    <scope>NUCLEOTIDE SEQUENCE [LARGE SCALE GENOMIC DNA]</scope>
    <source>
        <strain evidence="1 2">Iowa</strain>
    </source>
</reference>
<reference evidence="1 2" key="2">
    <citation type="journal article" date="2015" name="Infect. Immun.">
        <title>Comparative genome sequencing of Rickettsia rickettsii strains that differ in virulence.</title>
        <authorList>
            <person name="Clark T.R."/>
            <person name="Noriea N.F."/>
            <person name="Bublitz D.C."/>
            <person name="Ellison D.W."/>
            <person name="Martens C."/>
            <person name="Lutter E.I."/>
            <person name="Hackstadt T."/>
        </authorList>
    </citation>
    <scope>NUCLEOTIDE SEQUENCE [LARGE SCALE GENOMIC DNA]</scope>
    <source>
        <strain evidence="1 2">Iowa</strain>
    </source>
</reference>
<dbReference type="AlphaFoldDB" id="B0BXV9"/>
<name>B0BXV9_RICRO</name>
<sequence length="38" mass="4208">MDTESSLQAAVGYVVIKKFCKSEFLLDCFVNCYAISSP</sequence>
<dbReference type="Proteomes" id="UP000000796">
    <property type="component" value="Chromosome"/>
</dbReference>
<dbReference type="KEGG" id="rrj:RrIowa_0848"/>
<dbReference type="HOGENOM" id="CLU_3332392_0_0_5"/>
<keyword evidence="2" id="KW-1185">Reference proteome</keyword>
<evidence type="ECO:0000313" key="2">
    <source>
        <dbReference type="Proteomes" id="UP000000796"/>
    </source>
</evidence>
<protein>
    <submittedName>
        <fullName evidence="1">Uncharacterized protein</fullName>
    </submittedName>
</protein>